<keyword evidence="3 4" id="KW-0472">Membrane</keyword>
<dbReference type="InterPro" id="IPR029787">
    <property type="entry name" value="Nucleotide_cyclase"/>
</dbReference>
<feature type="transmembrane region" description="Helical" evidence="4">
    <location>
        <begin position="192"/>
        <end position="214"/>
    </location>
</feature>
<dbReference type="Proteomes" id="UP000515291">
    <property type="component" value="Chromosome"/>
</dbReference>
<dbReference type="PROSITE" id="PS50125">
    <property type="entry name" value="GUANYLATE_CYCLASE_2"/>
    <property type="match status" value="1"/>
</dbReference>
<name>A0A7G6TZ95_9BRAD</name>
<dbReference type="GO" id="GO:0035556">
    <property type="term" value="P:intracellular signal transduction"/>
    <property type="evidence" value="ECO:0007669"/>
    <property type="project" value="InterPro"/>
</dbReference>
<feature type="transmembrane region" description="Helical" evidence="4">
    <location>
        <begin position="158"/>
        <end position="180"/>
    </location>
</feature>
<dbReference type="PANTHER" id="PTHR43081:SF17">
    <property type="entry name" value="BLL5647 PROTEIN"/>
    <property type="match status" value="1"/>
</dbReference>
<evidence type="ECO:0000313" key="6">
    <source>
        <dbReference type="EMBL" id="QND72077.1"/>
    </source>
</evidence>
<feature type="transmembrane region" description="Helical" evidence="4">
    <location>
        <begin position="130"/>
        <end position="151"/>
    </location>
</feature>
<accession>A0A7G6TZ95</accession>
<dbReference type="AlphaFoldDB" id="A0A7G6TZ95"/>
<organism evidence="6 7">
    <name type="scientific">Tardiphaga robiniae</name>
    <dbReference type="NCBI Taxonomy" id="943830"/>
    <lineage>
        <taxon>Bacteria</taxon>
        <taxon>Pseudomonadati</taxon>
        <taxon>Pseudomonadota</taxon>
        <taxon>Alphaproteobacteria</taxon>
        <taxon>Hyphomicrobiales</taxon>
        <taxon>Nitrobacteraceae</taxon>
        <taxon>Tardiphaga</taxon>
    </lineage>
</organism>
<dbReference type="FunFam" id="3.30.70.1230:FF:000056">
    <property type="entry name" value="Putative adenylate cyclase"/>
    <property type="match status" value="1"/>
</dbReference>
<evidence type="ECO:0000256" key="1">
    <source>
        <dbReference type="ARBA" id="ARBA00004651"/>
    </source>
</evidence>
<evidence type="ECO:0000256" key="2">
    <source>
        <dbReference type="ARBA" id="ARBA00022475"/>
    </source>
</evidence>
<proteinExistence type="predicted"/>
<keyword evidence="4" id="KW-1133">Transmembrane helix</keyword>
<feature type="transmembrane region" description="Helical" evidence="4">
    <location>
        <begin position="40"/>
        <end position="59"/>
    </location>
</feature>
<dbReference type="EMBL" id="CP050292">
    <property type="protein sequence ID" value="QND72077.1"/>
    <property type="molecule type" value="Genomic_DNA"/>
</dbReference>
<keyword evidence="4" id="KW-0812">Transmembrane</keyword>
<dbReference type="InterPro" id="IPR001054">
    <property type="entry name" value="A/G_cyclase"/>
</dbReference>
<feature type="domain" description="Guanylate cyclase" evidence="5">
    <location>
        <begin position="264"/>
        <end position="392"/>
    </location>
</feature>
<dbReference type="GO" id="GO:0006171">
    <property type="term" value="P:cAMP biosynthetic process"/>
    <property type="evidence" value="ECO:0007669"/>
    <property type="project" value="TreeGrafter"/>
</dbReference>
<dbReference type="KEGG" id="trb:HB776_13225"/>
<dbReference type="PANTHER" id="PTHR43081">
    <property type="entry name" value="ADENYLATE CYCLASE, TERMINAL-DIFFERENTIATION SPECIFIC-RELATED"/>
    <property type="match status" value="1"/>
</dbReference>
<dbReference type="SUPFAM" id="SSF55073">
    <property type="entry name" value="Nucleotide cyclase"/>
    <property type="match status" value="1"/>
</dbReference>
<dbReference type="InterPro" id="IPR050697">
    <property type="entry name" value="Adenylyl/Guanylyl_Cyclase_3/4"/>
</dbReference>
<dbReference type="GO" id="GO:0005886">
    <property type="term" value="C:plasma membrane"/>
    <property type="evidence" value="ECO:0007669"/>
    <property type="project" value="UniProtKB-SubCell"/>
</dbReference>
<reference evidence="7" key="1">
    <citation type="journal article" date="2020" name="Mol. Plant Microbe">
        <title>Rhizobial microsymbionts of the narrowly endemic Oxytropis species growing in Kamchatka are characterized by significant genetic diversity and possess a set of genes that are associated with T3SS and T6SS secretion systems and can affect the development of symbiosis.</title>
        <authorList>
            <person name="Safronova V."/>
            <person name="Guro P."/>
            <person name="Sazanova A."/>
            <person name="Kuznetsova I."/>
            <person name="Belimov A."/>
            <person name="Yakubov V."/>
            <person name="Chirak E."/>
            <person name="Afonin A."/>
            <person name="Gogolev Y."/>
            <person name="Andronov E."/>
            <person name="Tikhonovich I."/>
        </authorList>
    </citation>
    <scope>NUCLEOTIDE SEQUENCE [LARGE SCALE GENOMIC DNA]</scope>
    <source>
        <strain evidence="7">581</strain>
    </source>
</reference>
<dbReference type="Gene3D" id="3.30.70.1230">
    <property type="entry name" value="Nucleotide cyclase"/>
    <property type="match status" value="1"/>
</dbReference>
<evidence type="ECO:0000313" key="7">
    <source>
        <dbReference type="Proteomes" id="UP000515291"/>
    </source>
</evidence>
<dbReference type="CDD" id="cd07302">
    <property type="entry name" value="CHD"/>
    <property type="match status" value="1"/>
</dbReference>
<gene>
    <name evidence="6" type="ORF">HB776_13225</name>
</gene>
<keyword evidence="2" id="KW-1003">Cell membrane</keyword>
<dbReference type="Pfam" id="PF00211">
    <property type="entry name" value="Guanylate_cyc"/>
    <property type="match status" value="1"/>
</dbReference>
<evidence type="ECO:0000256" key="3">
    <source>
        <dbReference type="ARBA" id="ARBA00023136"/>
    </source>
</evidence>
<dbReference type="SMART" id="SM00044">
    <property type="entry name" value="CYCc"/>
    <property type="match status" value="1"/>
</dbReference>
<dbReference type="GO" id="GO:0004016">
    <property type="term" value="F:adenylate cyclase activity"/>
    <property type="evidence" value="ECO:0007669"/>
    <property type="project" value="UniProtKB-ARBA"/>
</dbReference>
<evidence type="ECO:0000259" key="5">
    <source>
        <dbReference type="PROSITE" id="PS50125"/>
    </source>
</evidence>
<evidence type="ECO:0000256" key="4">
    <source>
        <dbReference type="SAM" id="Phobius"/>
    </source>
</evidence>
<protein>
    <submittedName>
        <fullName evidence="6">Adenylate/guanylate cyclase domain-containing protein</fullName>
    </submittedName>
</protein>
<sequence>MIQFFRTLLRSAADADPSVREFRKALSREMLLTERLRVKTVIGTVVIVTLSLSIAYLLAPSSFARISNGQFDLKSSFMITGPLLLFEFFVLYKVNQRIAAGQDIAQGRRYLSALIETSIPTAALHLHMGWMGPAAALAFAAPLSYFIFIILSTLRLDFWLSTFTGFVAAAQMLALAMLYHPVQFASEPTPDFAFQLIRSAMVLLCGILAGAVGLQLRRQFEASIAATSARDRVTNLFGQHVSPQVVERLLESGTNSTTEMRQVAVMFVDIRNFTAATRVHSPREVVDRLDETFALLVEVLDRHSGIVNKFLGDGFLALFGAPIEDPNAAHCAVQAAREMLIAVEKSNQNSEWPLRIGIGLHIGAVIAGNVGSPRRKEYTVIGDTVNFAARLEALNKQFGSQLLISASIRDALGETCSDAELLGDVPIRGYDLPQAIWRLG</sequence>
<comment type="subcellular location">
    <subcellularLocation>
        <location evidence="1">Cell membrane</location>
        <topology evidence="1">Multi-pass membrane protein</topology>
    </subcellularLocation>
</comment>